<evidence type="ECO:0000313" key="2">
    <source>
        <dbReference type="EMBL" id="RAH95250.1"/>
    </source>
</evidence>
<dbReference type="PROSITE" id="PS50994">
    <property type="entry name" value="INTEGRASE"/>
    <property type="match status" value="1"/>
</dbReference>
<dbReference type="Pfam" id="PF01527">
    <property type="entry name" value="HTH_Tnp_1"/>
    <property type="match status" value="1"/>
</dbReference>
<dbReference type="InterPro" id="IPR002514">
    <property type="entry name" value="Transposase_8"/>
</dbReference>
<dbReference type="GO" id="GO:0006313">
    <property type="term" value="P:DNA transposition"/>
    <property type="evidence" value="ECO:0007669"/>
    <property type="project" value="InterPro"/>
</dbReference>
<dbReference type="GO" id="GO:0003677">
    <property type="term" value="F:DNA binding"/>
    <property type="evidence" value="ECO:0007669"/>
    <property type="project" value="InterPro"/>
</dbReference>
<dbReference type="RefSeq" id="WP_111352842.1">
    <property type="nucleotide sequence ID" value="NZ_QHHQ01000037.1"/>
</dbReference>
<name>A0A8B2NL01_9HYPH</name>
<dbReference type="OrthoDB" id="9813285at2"/>
<proteinExistence type="predicted"/>
<dbReference type="GO" id="GO:0015074">
    <property type="term" value="P:DNA integration"/>
    <property type="evidence" value="ECO:0007669"/>
    <property type="project" value="InterPro"/>
</dbReference>
<reference evidence="2 3" key="1">
    <citation type="submission" date="2018-05" db="EMBL/GenBank/DDBJ databases">
        <title>Acuticoccus sediminis sp. nov., isolated from deep-sea sediment of Indian Ocean.</title>
        <authorList>
            <person name="Liu X."/>
            <person name="Lai Q."/>
            <person name="Du Y."/>
            <person name="Sun F."/>
            <person name="Zhang X."/>
            <person name="Wang S."/>
            <person name="Shao Z."/>
        </authorList>
    </citation>
    <scope>NUCLEOTIDE SEQUENCE [LARGE SCALE GENOMIC DNA]</scope>
    <source>
        <strain evidence="2 3">PTG4-2</strain>
    </source>
</reference>
<organism evidence="2 3">
    <name type="scientific">Acuticoccus sediminis</name>
    <dbReference type="NCBI Taxonomy" id="2184697"/>
    <lineage>
        <taxon>Bacteria</taxon>
        <taxon>Pseudomonadati</taxon>
        <taxon>Pseudomonadota</taxon>
        <taxon>Alphaproteobacteria</taxon>
        <taxon>Hyphomicrobiales</taxon>
        <taxon>Amorphaceae</taxon>
        <taxon>Acuticoccus</taxon>
    </lineage>
</organism>
<dbReference type="GO" id="GO:0004803">
    <property type="term" value="F:transposase activity"/>
    <property type="evidence" value="ECO:0007669"/>
    <property type="project" value="InterPro"/>
</dbReference>
<dbReference type="InterPro" id="IPR009057">
    <property type="entry name" value="Homeodomain-like_sf"/>
</dbReference>
<dbReference type="SUPFAM" id="SSF53098">
    <property type="entry name" value="Ribonuclease H-like"/>
    <property type="match status" value="1"/>
</dbReference>
<dbReference type="PANTHER" id="PTHR46889">
    <property type="entry name" value="TRANSPOSASE INSF FOR INSERTION SEQUENCE IS3B-RELATED"/>
    <property type="match status" value="1"/>
</dbReference>
<dbReference type="InterPro" id="IPR012337">
    <property type="entry name" value="RNaseH-like_sf"/>
</dbReference>
<dbReference type="Proteomes" id="UP000249590">
    <property type="component" value="Unassembled WGS sequence"/>
</dbReference>
<dbReference type="InterPro" id="IPR025948">
    <property type="entry name" value="HTH-like_dom"/>
</dbReference>
<comment type="caution">
    <text evidence="2">The sequence shown here is derived from an EMBL/GenBank/DDBJ whole genome shotgun (WGS) entry which is preliminary data.</text>
</comment>
<sequence length="409" mass="46028">MSKAPDGPFSRVEVITSVQRRRRWSTAEKVRLVEEAMQPGMSVSFVARQAGVSPSQLFAWKRRMLEGGHAAVQADEDVVGTSRVRDLEKRVRDLERLLGRKTMENEILKEALDVVRPKKTDVALAVLERSDGRFTVSAVARTLDVARSYINERRGRTVTPRGPYRKAEDAEFLAPIRTIVDARPTYGYRRVTALLNRRLRSEGRPTVNAKRVLRIMQHHGLTLERHTARRPGRTHDGVVIALRSNVRWCSDHLEIHARNREVVRILFVLDACDREIIAWSAVAQAGISGEMARDLMVAAVERRFGTTKVPHAVEWLSDNGSAYIAKDTADTARALGLTLLFTPVRSPESNGMSEAFVKTLKRDYAGISILPDADTILALLPGWIEDYCEVHPHSGLKFRSPREFIRLSA</sequence>
<dbReference type="InterPro" id="IPR050900">
    <property type="entry name" value="Transposase_IS3/IS150/IS904"/>
</dbReference>
<dbReference type="Pfam" id="PF00665">
    <property type="entry name" value="rve"/>
    <property type="match status" value="1"/>
</dbReference>
<dbReference type="AlphaFoldDB" id="A0A8B2NL01"/>
<dbReference type="InterPro" id="IPR001584">
    <property type="entry name" value="Integrase_cat-core"/>
</dbReference>
<keyword evidence="3" id="KW-1185">Reference proteome</keyword>
<dbReference type="SUPFAM" id="SSF46689">
    <property type="entry name" value="Homeodomain-like"/>
    <property type="match status" value="1"/>
</dbReference>
<accession>A0A8B2NL01</accession>
<dbReference type="PANTHER" id="PTHR46889:SF5">
    <property type="entry name" value="INTEGRASE PROTEIN"/>
    <property type="match status" value="1"/>
</dbReference>
<dbReference type="Gene3D" id="1.10.10.10">
    <property type="entry name" value="Winged helix-like DNA-binding domain superfamily/Winged helix DNA-binding domain"/>
    <property type="match status" value="1"/>
</dbReference>
<evidence type="ECO:0000313" key="3">
    <source>
        <dbReference type="Proteomes" id="UP000249590"/>
    </source>
</evidence>
<feature type="domain" description="Integrase catalytic" evidence="1">
    <location>
        <begin position="227"/>
        <end position="409"/>
    </location>
</feature>
<dbReference type="Gene3D" id="3.30.420.10">
    <property type="entry name" value="Ribonuclease H-like superfamily/Ribonuclease H"/>
    <property type="match status" value="1"/>
</dbReference>
<dbReference type="InterPro" id="IPR036388">
    <property type="entry name" value="WH-like_DNA-bd_sf"/>
</dbReference>
<dbReference type="NCBIfam" id="NF033516">
    <property type="entry name" value="transpos_IS3"/>
    <property type="match status" value="1"/>
</dbReference>
<dbReference type="InterPro" id="IPR048020">
    <property type="entry name" value="Transpos_IS3"/>
</dbReference>
<protein>
    <submittedName>
        <fullName evidence="2">IS3 family transposase</fullName>
    </submittedName>
</protein>
<dbReference type="Pfam" id="PF13276">
    <property type="entry name" value="HTH_21"/>
    <property type="match status" value="1"/>
</dbReference>
<evidence type="ECO:0000259" key="1">
    <source>
        <dbReference type="PROSITE" id="PS50994"/>
    </source>
</evidence>
<gene>
    <name evidence="2" type="ORF">DLJ53_34485</name>
</gene>
<dbReference type="InterPro" id="IPR036397">
    <property type="entry name" value="RNaseH_sf"/>
</dbReference>
<dbReference type="EMBL" id="QHHQ01000037">
    <property type="protein sequence ID" value="RAH95250.1"/>
    <property type="molecule type" value="Genomic_DNA"/>
</dbReference>